<evidence type="ECO:0000313" key="2">
    <source>
        <dbReference type="EMBL" id="MFD2415741.1"/>
    </source>
</evidence>
<evidence type="ECO:0000313" key="3">
    <source>
        <dbReference type="Proteomes" id="UP001597417"/>
    </source>
</evidence>
<sequence>MRPPRALASGAVPAAPPRPRPAGEGGDGRRFEQKRGAGSTPKVARIRLVSGAASDEWPPSEKSRRVPA</sequence>
<dbReference type="Proteomes" id="UP001597417">
    <property type="component" value="Unassembled WGS sequence"/>
</dbReference>
<keyword evidence="3" id="KW-1185">Reference proteome</keyword>
<proteinExistence type="predicted"/>
<reference evidence="3" key="1">
    <citation type="journal article" date="2019" name="Int. J. Syst. Evol. Microbiol.">
        <title>The Global Catalogue of Microorganisms (GCM) 10K type strain sequencing project: providing services to taxonomists for standard genome sequencing and annotation.</title>
        <authorList>
            <consortium name="The Broad Institute Genomics Platform"/>
            <consortium name="The Broad Institute Genome Sequencing Center for Infectious Disease"/>
            <person name="Wu L."/>
            <person name="Ma J."/>
        </authorList>
    </citation>
    <scope>NUCLEOTIDE SEQUENCE [LARGE SCALE GENOMIC DNA]</scope>
    <source>
        <strain evidence="3">CGMCC 4.7645</strain>
    </source>
</reference>
<protein>
    <submittedName>
        <fullName evidence="2">Uncharacterized protein</fullName>
    </submittedName>
</protein>
<feature type="region of interest" description="Disordered" evidence="1">
    <location>
        <begin position="1"/>
        <end position="44"/>
    </location>
</feature>
<feature type="compositionally biased region" description="Basic and acidic residues" evidence="1">
    <location>
        <begin position="59"/>
        <end position="68"/>
    </location>
</feature>
<dbReference type="EMBL" id="JBHUKR010000004">
    <property type="protein sequence ID" value="MFD2415741.1"/>
    <property type="molecule type" value="Genomic_DNA"/>
</dbReference>
<comment type="caution">
    <text evidence="2">The sequence shown here is derived from an EMBL/GenBank/DDBJ whole genome shotgun (WGS) entry which is preliminary data.</text>
</comment>
<organism evidence="2 3">
    <name type="scientific">Amycolatopsis pigmentata</name>
    <dbReference type="NCBI Taxonomy" id="450801"/>
    <lineage>
        <taxon>Bacteria</taxon>
        <taxon>Bacillati</taxon>
        <taxon>Actinomycetota</taxon>
        <taxon>Actinomycetes</taxon>
        <taxon>Pseudonocardiales</taxon>
        <taxon>Pseudonocardiaceae</taxon>
        <taxon>Amycolatopsis</taxon>
    </lineage>
</organism>
<feature type="region of interest" description="Disordered" evidence="1">
    <location>
        <begin position="49"/>
        <end position="68"/>
    </location>
</feature>
<feature type="compositionally biased region" description="Basic and acidic residues" evidence="1">
    <location>
        <begin position="26"/>
        <end position="35"/>
    </location>
</feature>
<evidence type="ECO:0000256" key="1">
    <source>
        <dbReference type="SAM" id="MobiDB-lite"/>
    </source>
</evidence>
<name>A0ABW5FLH3_9PSEU</name>
<gene>
    <name evidence="2" type="ORF">ACFSXZ_05305</name>
</gene>
<dbReference type="RefSeq" id="WP_378261807.1">
    <property type="nucleotide sequence ID" value="NZ_JBHUKR010000004.1"/>
</dbReference>
<accession>A0ABW5FLH3</accession>